<evidence type="ECO:0000313" key="3">
    <source>
        <dbReference type="WBParaSite" id="GPUH_0000827701-mRNA-1"/>
    </source>
</evidence>
<dbReference type="AlphaFoldDB" id="A0A183DHS7"/>
<evidence type="ECO:0000256" key="1">
    <source>
        <dbReference type="SAM" id="Coils"/>
    </source>
</evidence>
<evidence type="ECO:0000256" key="2">
    <source>
        <dbReference type="SAM" id="MobiDB-lite"/>
    </source>
</evidence>
<feature type="region of interest" description="Disordered" evidence="2">
    <location>
        <begin position="57"/>
        <end position="78"/>
    </location>
</feature>
<name>A0A183DHS7_9BILA</name>
<feature type="coiled-coil region" evidence="1">
    <location>
        <begin position="81"/>
        <end position="108"/>
    </location>
</feature>
<feature type="compositionally biased region" description="Basic and acidic residues" evidence="2">
    <location>
        <begin position="58"/>
        <end position="68"/>
    </location>
</feature>
<feature type="compositionally biased region" description="Polar residues" evidence="2">
    <location>
        <begin position="1"/>
        <end position="21"/>
    </location>
</feature>
<protein>
    <submittedName>
        <fullName evidence="3">TACC_C domain-containing protein</fullName>
    </submittedName>
</protein>
<sequence length="125" mass="13586">LCDSKTNIAQGGSDTRGSQDNCTHENPPVLGLSKTHSICIPGIPTTNSCNSVVGAADHNGDDDAESLKTQEAAGTCEDKSSDKLADELKLVNEKNKELREALRIVDRQCDKLVVSNFWLLYNIRK</sequence>
<organism evidence="3">
    <name type="scientific">Gongylonema pulchrum</name>
    <dbReference type="NCBI Taxonomy" id="637853"/>
    <lineage>
        <taxon>Eukaryota</taxon>
        <taxon>Metazoa</taxon>
        <taxon>Ecdysozoa</taxon>
        <taxon>Nematoda</taxon>
        <taxon>Chromadorea</taxon>
        <taxon>Rhabditida</taxon>
        <taxon>Spirurina</taxon>
        <taxon>Spiruromorpha</taxon>
        <taxon>Spiruroidea</taxon>
        <taxon>Gongylonematidae</taxon>
        <taxon>Gongylonema</taxon>
    </lineage>
</organism>
<accession>A0A183DHS7</accession>
<dbReference type="WBParaSite" id="GPUH_0000827701-mRNA-1">
    <property type="protein sequence ID" value="GPUH_0000827701-mRNA-1"/>
    <property type="gene ID" value="GPUH_0000827701"/>
</dbReference>
<keyword evidence="1" id="KW-0175">Coiled coil</keyword>
<proteinExistence type="predicted"/>
<reference evidence="3" key="1">
    <citation type="submission" date="2016-06" db="UniProtKB">
        <authorList>
            <consortium name="WormBaseParasite"/>
        </authorList>
    </citation>
    <scope>IDENTIFICATION</scope>
</reference>
<feature type="region of interest" description="Disordered" evidence="2">
    <location>
        <begin position="1"/>
        <end position="28"/>
    </location>
</feature>